<reference evidence="1" key="1">
    <citation type="submission" date="2021-06" db="EMBL/GenBank/DDBJ databases">
        <authorList>
            <person name="Hodson N. C."/>
            <person name="Mongue J. A."/>
            <person name="Jaron S. K."/>
        </authorList>
    </citation>
    <scope>NUCLEOTIDE SEQUENCE</scope>
</reference>
<protein>
    <submittedName>
        <fullName evidence="1">Uncharacterized protein</fullName>
    </submittedName>
</protein>
<sequence>MRSSSMWLVLKTQSRNSIKGSTSNRHPSLPTVNCELTTVYFGGMENGHHLVSKLSLIP</sequence>
<name>A0A8J2LHN0_9HEXA</name>
<dbReference type="EMBL" id="CAJVCH010562959">
    <property type="protein sequence ID" value="CAG7831983.1"/>
    <property type="molecule type" value="Genomic_DNA"/>
</dbReference>
<keyword evidence="2" id="KW-1185">Reference proteome</keyword>
<organism evidence="1 2">
    <name type="scientific">Allacma fusca</name>
    <dbReference type="NCBI Taxonomy" id="39272"/>
    <lineage>
        <taxon>Eukaryota</taxon>
        <taxon>Metazoa</taxon>
        <taxon>Ecdysozoa</taxon>
        <taxon>Arthropoda</taxon>
        <taxon>Hexapoda</taxon>
        <taxon>Collembola</taxon>
        <taxon>Symphypleona</taxon>
        <taxon>Sminthuridae</taxon>
        <taxon>Allacma</taxon>
    </lineage>
</organism>
<comment type="caution">
    <text evidence="1">The sequence shown here is derived from an EMBL/GenBank/DDBJ whole genome shotgun (WGS) entry which is preliminary data.</text>
</comment>
<evidence type="ECO:0000313" key="1">
    <source>
        <dbReference type="EMBL" id="CAG7831983.1"/>
    </source>
</evidence>
<proteinExistence type="predicted"/>
<gene>
    <name evidence="1" type="ORF">AFUS01_LOCUS41699</name>
</gene>
<dbReference type="AlphaFoldDB" id="A0A8J2LHN0"/>
<dbReference type="Proteomes" id="UP000708208">
    <property type="component" value="Unassembled WGS sequence"/>
</dbReference>
<evidence type="ECO:0000313" key="2">
    <source>
        <dbReference type="Proteomes" id="UP000708208"/>
    </source>
</evidence>
<feature type="non-terminal residue" evidence="1">
    <location>
        <position position="1"/>
    </location>
</feature>
<accession>A0A8J2LHN0</accession>